<dbReference type="GO" id="GO:0005524">
    <property type="term" value="F:ATP binding"/>
    <property type="evidence" value="ECO:0007669"/>
    <property type="project" value="InterPro"/>
</dbReference>
<keyword evidence="2" id="KW-0808">Transferase</keyword>
<dbReference type="OrthoDB" id="5291879at2"/>
<dbReference type="GO" id="GO:0004672">
    <property type="term" value="F:protein kinase activity"/>
    <property type="evidence" value="ECO:0007669"/>
    <property type="project" value="InterPro"/>
</dbReference>
<dbReference type="PANTHER" id="PTHR12149:SF8">
    <property type="entry name" value="PROTEIN-RIBULOSAMINE 3-KINASE"/>
    <property type="match status" value="1"/>
</dbReference>
<dbReference type="PANTHER" id="PTHR12149">
    <property type="entry name" value="FRUCTOSAMINE 3 KINASE-RELATED PROTEIN"/>
    <property type="match status" value="1"/>
</dbReference>
<comment type="similarity">
    <text evidence="1 2">Belongs to the fructosamine kinase family.</text>
</comment>
<accession>A0A162YI52</accession>
<feature type="domain" description="Protein kinase" evidence="3">
    <location>
        <begin position="18"/>
        <end position="283"/>
    </location>
</feature>
<dbReference type="RefSeq" id="WP_082832517.1">
    <property type="nucleotide sequence ID" value="NZ_CANLSS010000012.1"/>
</dbReference>
<dbReference type="Pfam" id="PF03881">
    <property type="entry name" value="Fructosamin_kin"/>
    <property type="match status" value="1"/>
</dbReference>
<reference evidence="4 5" key="1">
    <citation type="submission" date="2016-01" db="EMBL/GenBank/DDBJ databases">
        <title>The draft genome sequence of Aquimarina sp. RZW4-3-2.</title>
        <authorList>
            <person name="Wang Y."/>
        </authorList>
    </citation>
    <scope>NUCLEOTIDE SEQUENCE [LARGE SCALE GENOMIC DNA]</scope>
    <source>
        <strain evidence="4 5">RZW4-3-2</strain>
    </source>
</reference>
<dbReference type="Gene3D" id="3.30.200.20">
    <property type="entry name" value="Phosphorylase Kinase, domain 1"/>
    <property type="match status" value="1"/>
</dbReference>
<proteinExistence type="inferred from homology"/>
<dbReference type="PROSITE" id="PS50011">
    <property type="entry name" value="PROTEIN_KINASE_DOM"/>
    <property type="match status" value="1"/>
</dbReference>
<protein>
    <submittedName>
        <fullName evidence="4">Fructosamine kinase</fullName>
    </submittedName>
</protein>
<comment type="caution">
    <text evidence="4">The sequence shown here is derived from an EMBL/GenBank/DDBJ whole genome shotgun (WGS) entry which is preliminary data.</text>
</comment>
<dbReference type="Gene3D" id="3.90.1200.10">
    <property type="match status" value="1"/>
</dbReference>
<evidence type="ECO:0000313" key="4">
    <source>
        <dbReference type="EMBL" id="KZS39146.1"/>
    </source>
</evidence>
<dbReference type="InterPro" id="IPR011009">
    <property type="entry name" value="Kinase-like_dom_sf"/>
</dbReference>
<dbReference type="AlphaFoldDB" id="A0A162YI52"/>
<dbReference type="PIRSF" id="PIRSF006221">
    <property type="entry name" value="Ketosamine-3-kinase"/>
    <property type="match status" value="1"/>
</dbReference>
<dbReference type="InterPro" id="IPR016477">
    <property type="entry name" value="Fructo-/Ketosamine-3-kinase"/>
</dbReference>
<dbReference type="SUPFAM" id="SSF56112">
    <property type="entry name" value="Protein kinase-like (PK-like)"/>
    <property type="match status" value="1"/>
</dbReference>
<organism evidence="4 5">
    <name type="scientific">Aquimarina aggregata</name>
    <dbReference type="NCBI Taxonomy" id="1642818"/>
    <lineage>
        <taxon>Bacteria</taxon>
        <taxon>Pseudomonadati</taxon>
        <taxon>Bacteroidota</taxon>
        <taxon>Flavobacteriia</taxon>
        <taxon>Flavobacteriales</taxon>
        <taxon>Flavobacteriaceae</taxon>
        <taxon>Aquimarina</taxon>
    </lineage>
</organism>
<dbReference type="Proteomes" id="UP000076715">
    <property type="component" value="Unassembled WGS sequence"/>
</dbReference>
<evidence type="ECO:0000256" key="1">
    <source>
        <dbReference type="ARBA" id="ARBA00009460"/>
    </source>
</evidence>
<name>A0A162YI52_9FLAO</name>
<evidence type="ECO:0000259" key="3">
    <source>
        <dbReference type="PROSITE" id="PS50011"/>
    </source>
</evidence>
<sequence>MLSPKHINHFETLLSEKIKESYLLSGGDINSVYALITKNQKVVIKLNSNSKFPGLFEAEAAGLQKLRDCNCFVIPDVLQVGTLGDDAFLMMPYIAKGEKTTNFSEEFGKRLAQLHRESKPYFGFEEDNYIGSLSQKNTKCKSAFDFYIVSRLEPQFNMAIQKGFAFLGLDMFYKNIENEIPSEKSSLVHGDLWNGNYIINEEGLPCLIDPAVAYASREMDIAMMHLFGGFDNRIFEVYHDTYPLIENWKIRQPIWQLYYLLVHLNLFGVSYYQQVKTIVKMYS</sequence>
<dbReference type="InterPro" id="IPR000719">
    <property type="entry name" value="Prot_kinase_dom"/>
</dbReference>
<dbReference type="STRING" id="1642818.AWE51_11350"/>
<keyword evidence="2 4" id="KW-0418">Kinase</keyword>
<evidence type="ECO:0000313" key="5">
    <source>
        <dbReference type="Proteomes" id="UP000076715"/>
    </source>
</evidence>
<keyword evidence="5" id="KW-1185">Reference proteome</keyword>
<gene>
    <name evidence="4" type="ORF">AWE51_11350</name>
</gene>
<dbReference type="EMBL" id="LQRT01000035">
    <property type="protein sequence ID" value="KZS39146.1"/>
    <property type="molecule type" value="Genomic_DNA"/>
</dbReference>
<evidence type="ECO:0000256" key="2">
    <source>
        <dbReference type="PIRNR" id="PIRNR006221"/>
    </source>
</evidence>